<name>A0A8S1GPK6_9PELO</name>
<evidence type="ECO:0000313" key="2">
    <source>
        <dbReference type="Proteomes" id="UP000835052"/>
    </source>
</evidence>
<dbReference type="AlphaFoldDB" id="A0A8S1GPK6"/>
<gene>
    <name evidence="1" type="ORF">CAUJ_LOCUS790</name>
</gene>
<dbReference type="Proteomes" id="UP000835052">
    <property type="component" value="Unassembled WGS sequence"/>
</dbReference>
<sequence>MNEASRGGISIDVGWSVGWCSRESVVYVRGWWWCMCVKKAVRCDEIVAEIKRARERVSGVSRLLVRRRRRPELQAWPPLFPSFVSSPQRPNPGAPTPANMYLVQLAISRSTCFRQYLSSSWPLSQEKT</sequence>
<evidence type="ECO:0000313" key="1">
    <source>
        <dbReference type="EMBL" id="CAD6184871.1"/>
    </source>
</evidence>
<comment type="caution">
    <text evidence="1">The sequence shown here is derived from an EMBL/GenBank/DDBJ whole genome shotgun (WGS) entry which is preliminary data.</text>
</comment>
<proteinExistence type="predicted"/>
<dbReference type="EMBL" id="CAJGYM010000001">
    <property type="protein sequence ID" value="CAD6184871.1"/>
    <property type="molecule type" value="Genomic_DNA"/>
</dbReference>
<protein>
    <submittedName>
        <fullName evidence="1">Uncharacterized protein</fullName>
    </submittedName>
</protein>
<organism evidence="1 2">
    <name type="scientific">Caenorhabditis auriculariae</name>
    <dbReference type="NCBI Taxonomy" id="2777116"/>
    <lineage>
        <taxon>Eukaryota</taxon>
        <taxon>Metazoa</taxon>
        <taxon>Ecdysozoa</taxon>
        <taxon>Nematoda</taxon>
        <taxon>Chromadorea</taxon>
        <taxon>Rhabditida</taxon>
        <taxon>Rhabditina</taxon>
        <taxon>Rhabditomorpha</taxon>
        <taxon>Rhabditoidea</taxon>
        <taxon>Rhabditidae</taxon>
        <taxon>Peloderinae</taxon>
        <taxon>Caenorhabditis</taxon>
    </lineage>
</organism>
<keyword evidence="2" id="KW-1185">Reference proteome</keyword>
<accession>A0A8S1GPK6</accession>
<reference evidence="1" key="1">
    <citation type="submission" date="2020-10" db="EMBL/GenBank/DDBJ databases">
        <authorList>
            <person name="Kikuchi T."/>
        </authorList>
    </citation>
    <scope>NUCLEOTIDE SEQUENCE</scope>
    <source>
        <strain evidence="1">NKZ352</strain>
    </source>
</reference>